<keyword evidence="2" id="KW-1185">Reference proteome</keyword>
<dbReference type="STRING" id="40754.THII_0170"/>
<dbReference type="OrthoDB" id="9812287at2"/>
<sequence>MQFLDVKTDYAFKKVFGSEQSKPILISFLNAVLDFNGEHITDLAIVDPYQIPLLKGMKDTYVDVKATLSNQTQVIIEMQVLQVEGFEKRVLYNAAKAYSKQLKKGQDYTLLNPIIALTVTDFTLFNGFAEVNSCFQLLNKNHLINYSDDVQLVFIELPKFTKTEAELTTITDKWIYFLKNAGSLEYIPDTLKTEEAIEQAFEIANTASLSEEELDLQEKRYDFIRLQRGALAKALKQGLQQGLQDGKQEATQEIAKRLVQAGFDIQAVAKATNLTEVEVRSLMF</sequence>
<dbReference type="KEGG" id="tig:THII_0170"/>
<dbReference type="Proteomes" id="UP000031623">
    <property type="component" value="Chromosome"/>
</dbReference>
<dbReference type="NCBIfam" id="TIGR01784">
    <property type="entry name" value="T_den_put_tspse"/>
    <property type="match status" value="1"/>
</dbReference>
<dbReference type="InterPro" id="IPR010106">
    <property type="entry name" value="RpnA"/>
</dbReference>
<dbReference type="PANTHER" id="PTHR41317">
    <property type="entry name" value="PD-(D_E)XK NUCLEASE FAMILY TRANSPOSASE"/>
    <property type="match status" value="1"/>
</dbReference>
<dbReference type="EMBL" id="AP014633">
    <property type="protein sequence ID" value="BAP54467.1"/>
    <property type="molecule type" value="Genomic_DNA"/>
</dbReference>
<evidence type="ECO:0000313" key="2">
    <source>
        <dbReference type="Proteomes" id="UP000031623"/>
    </source>
</evidence>
<gene>
    <name evidence="1" type="ORF">THII_0170</name>
</gene>
<evidence type="ECO:0000313" key="1">
    <source>
        <dbReference type="EMBL" id="BAP54467.1"/>
    </source>
</evidence>
<name>A0A090AGV3_9GAMM</name>
<dbReference type="AlphaFoldDB" id="A0A090AGV3"/>
<evidence type="ECO:0008006" key="3">
    <source>
        <dbReference type="Google" id="ProtNLM"/>
    </source>
</evidence>
<organism evidence="1 2">
    <name type="scientific">Thioploca ingrica</name>
    <dbReference type="NCBI Taxonomy" id="40754"/>
    <lineage>
        <taxon>Bacteria</taxon>
        <taxon>Pseudomonadati</taxon>
        <taxon>Pseudomonadota</taxon>
        <taxon>Gammaproteobacteria</taxon>
        <taxon>Thiotrichales</taxon>
        <taxon>Thiotrichaceae</taxon>
        <taxon>Thioploca</taxon>
    </lineage>
</organism>
<dbReference type="PANTHER" id="PTHR41317:SF1">
    <property type="entry name" value="PD-(D_E)XK NUCLEASE FAMILY TRANSPOSASE"/>
    <property type="match status" value="1"/>
</dbReference>
<dbReference type="HOGENOM" id="CLU_057504_1_1_6"/>
<protein>
    <recommendedName>
        <fullName evidence="3">Transposase</fullName>
    </recommendedName>
</protein>
<dbReference type="Pfam" id="PF12784">
    <property type="entry name" value="PDDEXK_2"/>
    <property type="match status" value="1"/>
</dbReference>
<accession>A0A090AGV3</accession>
<reference evidence="1 2" key="1">
    <citation type="journal article" date="2014" name="ISME J.">
        <title>Ecophysiology of Thioploca ingrica as revealed by the complete genome sequence supplemented with proteomic evidence.</title>
        <authorList>
            <person name="Kojima H."/>
            <person name="Ogura Y."/>
            <person name="Yamamoto N."/>
            <person name="Togashi T."/>
            <person name="Mori H."/>
            <person name="Watanabe T."/>
            <person name="Nemoto F."/>
            <person name="Kurokawa K."/>
            <person name="Hayashi T."/>
            <person name="Fukui M."/>
        </authorList>
    </citation>
    <scope>NUCLEOTIDE SEQUENCE [LARGE SCALE GENOMIC DNA]</scope>
</reference>
<proteinExistence type="predicted"/>